<name>A0A2P7QKJ9_9SPHN</name>
<proteinExistence type="predicted"/>
<organism evidence="7 8">
    <name type="scientific">Allosphingosinicella deserti</name>
    <dbReference type="NCBI Taxonomy" id="2116704"/>
    <lineage>
        <taxon>Bacteria</taxon>
        <taxon>Pseudomonadati</taxon>
        <taxon>Pseudomonadota</taxon>
        <taxon>Alphaproteobacteria</taxon>
        <taxon>Sphingomonadales</taxon>
        <taxon>Sphingomonadaceae</taxon>
        <taxon>Allosphingosinicella</taxon>
    </lineage>
</organism>
<dbReference type="GO" id="GO:0008865">
    <property type="term" value="F:fructokinase activity"/>
    <property type="evidence" value="ECO:0007669"/>
    <property type="project" value="UniProtKB-EC"/>
</dbReference>
<gene>
    <name evidence="7" type="ORF">C7I55_18825</name>
</gene>
<dbReference type="InterPro" id="IPR051804">
    <property type="entry name" value="Carb_Metab_Reg_Kinase/Isom"/>
</dbReference>
<dbReference type="SUPFAM" id="SSF53067">
    <property type="entry name" value="Actin-like ATPase domain"/>
    <property type="match status" value="1"/>
</dbReference>
<keyword evidence="3" id="KW-0862">Zinc</keyword>
<protein>
    <recommendedName>
        <fullName evidence="5">fructokinase</fullName>
        <ecNumber evidence="5">2.7.1.4</ecNumber>
    </recommendedName>
</protein>
<dbReference type="PANTHER" id="PTHR42742">
    <property type="entry name" value="TRANSCRIPTIONAL REPRESSOR MPRA"/>
    <property type="match status" value="1"/>
</dbReference>
<evidence type="ECO:0000313" key="8">
    <source>
        <dbReference type="Proteomes" id="UP000241167"/>
    </source>
</evidence>
<dbReference type="EC" id="2.7.1.4" evidence="5"/>
<evidence type="ECO:0000256" key="6">
    <source>
        <dbReference type="ARBA" id="ARBA00048451"/>
    </source>
</evidence>
<dbReference type="AlphaFoldDB" id="A0A2P7QKJ9"/>
<sequence length="287" mass="29681">MGGTKIVCTLATSPDEVLDRRTVPTAAPEETLTAIEAILAGWWAEAPFAALGIASFGPVDLDPASPTWGYITSTPKPGWQMIDVAPRLARPFGVPTAFDTDVNGAALAELAWGAGQGMEDFAYITVGTGVGVGLVVNGKPTRGFQHCELGHVRVTRLPGDDWGGACPYHGPCVEGLVAGGSIKKRLGLEDASGLPADHYVWNTVAHTLAQLCHTIVCAAAPKRIVIGGGVVSGQPHLLPRIEPLLRESIAGYMSIPNGVPYVTAPGLGDHAGPLGPIAMAMGAAEEK</sequence>
<keyword evidence="7" id="KW-0418">Kinase</keyword>
<comment type="catalytic activity">
    <reaction evidence="6">
        <text>D-fructose + ATP = D-fructose 6-phosphate + ADP + H(+)</text>
        <dbReference type="Rhea" id="RHEA:16125"/>
        <dbReference type="ChEBI" id="CHEBI:15378"/>
        <dbReference type="ChEBI" id="CHEBI:30616"/>
        <dbReference type="ChEBI" id="CHEBI:37721"/>
        <dbReference type="ChEBI" id="CHEBI:61527"/>
        <dbReference type="ChEBI" id="CHEBI:456216"/>
        <dbReference type="EC" id="2.7.1.4"/>
    </reaction>
</comment>
<dbReference type="CDD" id="cd24067">
    <property type="entry name" value="ASKHA_NBD_ROK_BsFRK-like"/>
    <property type="match status" value="1"/>
</dbReference>
<dbReference type="InterPro" id="IPR043129">
    <property type="entry name" value="ATPase_NBD"/>
</dbReference>
<dbReference type="Proteomes" id="UP000241167">
    <property type="component" value="Unassembled WGS sequence"/>
</dbReference>
<comment type="cofactor">
    <cofactor evidence="1">
        <name>Mg(2+)</name>
        <dbReference type="ChEBI" id="CHEBI:18420"/>
    </cofactor>
</comment>
<dbReference type="PANTHER" id="PTHR42742:SF3">
    <property type="entry name" value="FRUCTOKINASE"/>
    <property type="match status" value="1"/>
</dbReference>
<comment type="caution">
    <text evidence="7">The sequence shown here is derived from an EMBL/GenBank/DDBJ whole genome shotgun (WGS) entry which is preliminary data.</text>
</comment>
<dbReference type="GO" id="GO:0046872">
    <property type="term" value="F:metal ion binding"/>
    <property type="evidence" value="ECO:0007669"/>
    <property type="project" value="UniProtKB-KW"/>
</dbReference>
<dbReference type="Gene3D" id="3.30.420.40">
    <property type="match status" value="2"/>
</dbReference>
<dbReference type="EMBL" id="PXYI01000006">
    <property type="protein sequence ID" value="PSJ38485.1"/>
    <property type="molecule type" value="Genomic_DNA"/>
</dbReference>
<evidence type="ECO:0000256" key="5">
    <source>
        <dbReference type="ARBA" id="ARBA00038887"/>
    </source>
</evidence>
<keyword evidence="4" id="KW-0460">Magnesium</keyword>
<dbReference type="InterPro" id="IPR000600">
    <property type="entry name" value="ROK"/>
</dbReference>
<evidence type="ECO:0000256" key="2">
    <source>
        <dbReference type="ARBA" id="ARBA00022723"/>
    </source>
</evidence>
<evidence type="ECO:0000256" key="1">
    <source>
        <dbReference type="ARBA" id="ARBA00001946"/>
    </source>
</evidence>
<evidence type="ECO:0000256" key="4">
    <source>
        <dbReference type="ARBA" id="ARBA00022842"/>
    </source>
</evidence>
<dbReference type="Pfam" id="PF00480">
    <property type="entry name" value="ROK"/>
    <property type="match status" value="1"/>
</dbReference>
<keyword evidence="7" id="KW-0808">Transferase</keyword>
<keyword evidence="2" id="KW-0479">Metal-binding</keyword>
<accession>A0A2P7QKJ9</accession>
<evidence type="ECO:0000313" key="7">
    <source>
        <dbReference type="EMBL" id="PSJ38485.1"/>
    </source>
</evidence>
<reference evidence="7 8" key="1">
    <citation type="submission" date="2018-03" db="EMBL/GenBank/DDBJ databases">
        <title>The draft genome of Sphingosinicella sp. GL-C-18.</title>
        <authorList>
            <person name="Liu L."/>
            <person name="Li L."/>
            <person name="Liang L."/>
            <person name="Zhang X."/>
            <person name="Wang T."/>
        </authorList>
    </citation>
    <scope>NUCLEOTIDE SEQUENCE [LARGE SCALE GENOMIC DNA]</scope>
    <source>
        <strain evidence="7 8">GL-C-18</strain>
    </source>
</reference>
<keyword evidence="8" id="KW-1185">Reference proteome</keyword>
<evidence type="ECO:0000256" key="3">
    <source>
        <dbReference type="ARBA" id="ARBA00022833"/>
    </source>
</evidence>
<dbReference type="OrthoDB" id="9783435at2"/>